<accession>C2FYT4</accession>
<comment type="caution">
    <text evidence="2">The sequence shown here is derived from an EMBL/GenBank/DDBJ whole genome shotgun (WGS) entry which is preliminary data.</text>
</comment>
<evidence type="ECO:0000259" key="1">
    <source>
        <dbReference type="Pfam" id="PF11396"/>
    </source>
</evidence>
<dbReference type="AlphaFoldDB" id="C2FYT4"/>
<proteinExistence type="predicted"/>
<dbReference type="InterPro" id="IPR021533">
    <property type="entry name" value="PepSY-like"/>
</dbReference>
<gene>
    <name evidence="2" type="ORF">HMPREF0765_2490</name>
</gene>
<dbReference type="Gene3D" id="3.40.1420.30">
    <property type="match status" value="1"/>
</dbReference>
<evidence type="ECO:0000313" key="2">
    <source>
        <dbReference type="EMBL" id="EEI91919.1"/>
    </source>
</evidence>
<sequence length="144" mass="16453">MRKLIIAPLLVMLTVFVSCDKDEVMDPTKLPAKVQDYIAAHFSDAHISRVEQDKGDSNSYYEVYLSTGYELDFNKSGDVYGIDGNTKRLPDSVVPEKLSTYVSANYKNFFVVKWELDRLEQEIKLNNGVELVFDLNGEFKNVDK</sequence>
<name>C2FYT4_SPHSI</name>
<evidence type="ECO:0000313" key="3">
    <source>
        <dbReference type="Proteomes" id="UP000006241"/>
    </source>
</evidence>
<organism evidence="2 3">
    <name type="scientific">Sphingobacterium spiritivorum ATCC 33300</name>
    <dbReference type="NCBI Taxonomy" id="525372"/>
    <lineage>
        <taxon>Bacteria</taxon>
        <taxon>Pseudomonadati</taxon>
        <taxon>Bacteroidota</taxon>
        <taxon>Sphingobacteriia</taxon>
        <taxon>Sphingobacteriales</taxon>
        <taxon>Sphingobacteriaceae</taxon>
        <taxon>Sphingobacterium</taxon>
    </lineage>
</organism>
<feature type="domain" description="Putative beta-lactamase-inhibitor-like PepSY-like" evidence="1">
    <location>
        <begin position="18"/>
        <end position="55"/>
    </location>
</feature>
<dbReference type="HOGENOM" id="CLU_111475_0_0_10"/>
<dbReference type="Proteomes" id="UP000006241">
    <property type="component" value="Unassembled WGS sequence"/>
</dbReference>
<dbReference type="PROSITE" id="PS51257">
    <property type="entry name" value="PROKAR_LIPOPROTEIN"/>
    <property type="match status" value="1"/>
</dbReference>
<protein>
    <recommendedName>
        <fullName evidence="1">Putative beta-lactamase-inhibitor-like PepSY-like domain-containing protein</fullName>
    </recommendedName>
</protein>
<dbReference type="RefSeq" id="WP_003012308.1">
    <property type="nucleotide sequence ID" value="NZ_GG668637.1"/>
</dbReference>
<feature type="domain" description="Putative beta-lactamase-inhibitor-like PepSY-like" evidence="1">
    <location>
        <begin position="60"/>
        <end position="140"/>
    </location>
</feature>
<dbReference type="EMBL" id="ACHB01000060">
    <property type="protein sequence ID" value="EEI91919.1"/>
    <property type="molecule type" value="Genomic_DNA"/>
</dbReference>
<dbReference type="Pfam" id="PF11396">
    <property type="entry name" value="PepSY_like"/>
    <property type="match status" value="2"/>
</dbReference>
<dbReference type="SUPFAM" id="SSF160574">
    <property type="entry name" value="BT0923-like"/>
    <property type="match status" value="1"/>
</dbReference>
<reference evidence="2 3" key="1">
    <citation type="submission" date="2009-01" db="EMBL/GenBank/DDBJ databases">
        <authorList>
            <person name="Qin X."/>
            <person name="Bachman B."/>
            <person name="Battles P."/>
            <person name="Bell A."/>
            <person name="Bess C."/>
            <person name="Bickham C."/>
            <person name="Chaboub L."/>
            <person name="Chen D."/>
            <person name="Coyle M."/>
            <person name="Deiros D.R."/>
            <person name="Dinh H."/>
            <person name="Forbes L."/>
            <person name="Fowler G."/>
            <person name="Francisco L."/>
            <person name="Fu Q."/>
            <person name="Gubbala S."/>
            <person name="Hale W."/>
            <person name="Han Y."/>
            <person name="Hemphill L."/>
            <person name="Highlander S.K."/>
            <person name="Hirani K."/>
            <person name="Hogues M."/>
            <person name="Jackson L."/>
            <person name="Jakkamsetti A."/>
            <person name="Javaid M."/>
            <person name="Jiang H."/>
            <person name="Korchina V."/>
            <person name="Kovar C."/>
            <person name="Lara F."/>
            <person name="Lee S."/>
            <person name="Mata R."/>
            <person name="Mathew T."/>
            <person name="Moen C."/>
            <person name="Morales K."/>
            <person name="Munidasa M."/>
            <person name="Nazareth L."/>
            <person name="Ngo R."/>
            <person name="Nguyen L."/>
            <person name="Okwuonu G."/>
            <person name="Ongeri F."/>
            <person name="Patil S."/>
            <person name="Petrosino J."/>
            <person name="Pham C."/>
            <person name="Pham P."/>
            <person name="Pu L.-L."/>
            <person name="Puazo M."/>
            <person name="Raj R."/>
            <person name="Reid J."/>
            <person name="Rouhana J."/>
            <person name="Saada N."/>
            <person name="Shang Y."/>
            <person name="Simmons D."/>
            <person name="Thornton R."/>
            <person name="Warren J."/>
            <person name="Weissenberger G."/>
            <person name="Zhang J."/>
            <person name="Zhang L."/>
            <person name="Zhou C."/>
            <person name="Zhu D."/>
            <person name="Muzny D."/>
            <person name="Worley K."/>
            <person name="Gibbs R."/>
        </authorList>
    </citation>
    <scope>NUCLEOTIDE SEQUENCE [LARGE SCALE GENOMIC DNA]</scope>
    <source>
        <strain evidence="2 3">ATCC 33300</strain>
    </source>
</reference>